<dbReference type="EMBL" id="NKCI01000522">
    <property type="protein sequence ID" value="RSL40236.1"/>
    <property type="molecule type" value="Genomic_DNA"/>
</dbReference>
<dbReference type="OrthoDB" id="5153226at2759"/>
<gene>
    <name evidence="3" type="ORF">CEP54_016167</name>
</gene>
<evidence type="ECO:0000256" key="1">
    <source>
        <dbReference type="SAM" id="Phobius"/>
    </source>
</evidence>
<organism evidence="3 4">
    <name type="scientific">Fusarium duplospermum</name>
    <dbReference type="NCBI Taxonomy" id="1325734"/>
    <lineage>
        <taxon>Eukaryota</taxon>
        <taxon>Fungi</taxon>
        <taxon>Dikarya</taxon>
        <taxon>Ascomycota</taxon>
        <taxon>Pezizomycotina</taxon>
        <taxon>Sordariomycetes</taxon>
        <taxon>Hypocreomycetidae</taxon>
        <taxon>Hypocreales</taxon>
        <taxon>Nectriaceae</taxon>
        <taxon>Fusarium</taxon>
        <taxon>Fusarium solani species complex</taxon>
    </lineage>
</organism>
<proteinExistence type="predicted"/>
<comment type="caution">
    <text evidence="3">The sequence shown here is derived from an EMBL/GenBank/DDBJ whole genome shotgun (WGS) entry which is preliminary data.</text>
</comment>
<keyword evidence="2" id="KW-0732">Signal</keyword>
<accession>A0A428NHF6</accession>
<evidence type="ECO:0000256" key="2">
    <source>
        <dbReference type="SAM" id="SignalP"/>
    </source>
</evidence>
<feature type="transmembrane region" description="Helical" evidence="1">
    <location>
        <begin position="37"/>
        <end position="60"/>
    </location>
</feature>
<dbReference type="AlphaFoldDB" id="A0A428NHF6"/>
<reference evidence="3 4" key="1">
    <citation type="submission" date="2017-06" db="EMBL/GenBank/DDBJ databases">
        <title>Comparative genomic analysis of Ambrosia Fusariam Clade fungi.</title>
        <authorList>
            <person name="Stajich J.E."/>
            <person name="Carrillo J."/>
            <person name="Kijimoto T."/>
            <person name="Eskalen A."/>
            <person name="O'Donnell K."/>
            <person name="Kasson M."/>
        </authorList>
    </citation>
    <scope>NUCLEOTIDE SEQUENCE [LARGE SCALE GENOMIC DNA]</scope>
    <source>
        <strain evidence="3 4">NRRL62584</strain>
    </source>
</reference>
<feature type="chain" id="PRO_5019319835" evidence="2">
    <location>
        <begin position="28"/>
        <end position="262"/>
    </location>
</feature>
<keyword evidence="4" id="KW-1185">Reference proteome</keyword>
<dbReference type="Proteomes" id="UP000288168">
    <property type="component" value="Unassembled WGS sequence"/>
</dbReference>
<evidence type="ECO:0000313" key="3">
    <source>
        <dbReference type="EMBL" id="RSL40236.1"/>
    </source>
</evidence>
<keyword evidence="1" id="KW-1133">Transmembrane helix</keyword>
<protein>
    <submittedName>
        <fullName evidence="3">Uncharacterized protein</fullName>
    </submittedName>
</protein>
<feature type="transmembrane region" description="Helical" evidence="1">
    <location>
        <begin position="244"/>
        <end position="260"/>
    </location>
</feature>
<feature type="signal peptide" evidence="2">
    <location>
        <begin position="1"/>
        <end position="27"/>
    </location>
</feature>
<feature type="transmembrane region" description="Helical" evidence="1">
    <location>
        <begin position="204"/>
        <end position="224"/>
    </location>
</feature>
<sequence length="262" mass="28069">MSRLKLPSLPIPLIALLLTPLLPVASAESAAGAVDTAGFWLGFCLLVVVSAAESAASIVWTRFHVTDDGIHPCELSCRVCGREIFVNTILPQVAIEIAENGLPAGVNSYSSSTTTFSRNGIVTQGTTSSACSCFGGMETRDTWAYDGTMETAIEKFFSLMLVPKLLIRRFNPSMALNAPAGLLRNIQGLVSPDKERSVKAVEHAVHLLVGIADIALGIAGLALIPSSPQKLYDTLKDPEAAMTFENYLTLFLLYWLLVQAPT</sequence>
<keyword evidence="1" id="KW-0472">Membrane</keyword>
<name>A0A428NHF6_9HYPO</name>
<keyword evidence="1" id="KW-0812">Transmembrane</keyword>
<evidence type="ECO:0000313" key="4">
    <source>
        <dbReference type="Proteomes" id="UP000288168"/>
    </source>
</evidence>